<dbReference type="InterPro" id="IPR045155">
    <property type="entry name" value="Beta-lactam_cat"/>
</dbReference>
<keyword evidence="1" id="KW-1133">Transmembrane helix</keyword>
<keyword evidence="4" id="KW-1185">Reference proteome</keyword>
<evidence type="ECO:0000313" key="4">
    <source>
        <dbReference type="Proteomes" id="UP000618943"/>
    </source>
</evidence>
<accession>A0ABS1HCH2</accession>
<protein>
    <submittedName>
        <fullName evidence="3">Serine hydrolase</fullName>
    </submittedName>
</protein>
<organism evidence="3 4">
    <name type="scientific">Viridibacillus soli</name>
    <dbReference type="NCBI Taxonomy" id="2798301"/>
    <lineage>
        <taxon>Bacteria</taxon>
        <taxon>Bacillati</taxon>
        <taxon>Bacillota</taxon>
        <taxon>Bacilli</taxon>
        <taxon>Bacillales</taxon>
        <taxon>Caryophanaceae</taxon>
        <taxon>Viridibacillus</taxon>
    </lineage>
</organism>
<dbReference type="EMBL" id="JAEOAH010000051">
    <property type="protein sequence ID" value="MBK3497135.1"/>
    <property type="molecule type" value="Genomic_DNA"/>
</dbReference>
<evidence type="ECO:0000256" key="1">
    <source>
        <dbReference type="SAM" id="Phobius"/>
    </source>
</evidence>
<evidence type="ECO:0000259" key="2">
    <source>
        <dbReference type="Pfam" id="PF13354"/>
    </source>
</evidence>
<dbReference type="InterPro" id="IPR000871">
    <property type="entry name" value="Beta-lactam_class-A"/>
</dbReference>
<keyword evidence="1" id="KW-0812">Transmembrane</keyword>
<name>A0ABS1HCH2_9BACL</name>
<dbReference type="Proteomes" id="UP000618943">
    <property type="component" value="Unassembled WGS sequence"/>
</dbReference>
<comment type="caution">
    <text evidence="3">The sequence shown here is derived from an EMBL/GenBank/DDBJ whole genome shotgun (WGS) entry which is preliminary data.</text>
</comment>
<sequence>MKIALWIIVGVVISLVLIRGIVTLISRREKKKLDPKYITRFIKEKLESGNVSLSIRYNDQNWIDINRNQLLPLASTVKIIIAIEYAQQAAEAKIDPNKKVRLKEIDKFYIPKTDGGSHEEWIKQWKRDDIDSVPLYEVANGMIAYSSNANTEYLIEVLGLKNINHVPKSLGILNHDPMYPTTSALYIPTQLMNEKNLSKQEILELMKDMDMSEYRRRAIDIHNRWINQPLSDQEKKQLIKNLDMDFQKNWSNRLPRSTTRDYVSMMNKLNRKTYFKENVYKYLDPVMEQIMKNQKNREWLVHAGQKGGSTAFVLTIAMYATDKEQNKTEIVFFANNLTTQEQKKLLRNLNEFQLKFLKDEKFRTQVRESI</sequence>
<gene>
    <name evidence="3" type="ORF">JFL43_20330</name>
</gene>
<dbReference type="RefSeq" id="WP_200750440.1">
    <property type="nucleotide sequence ID" value="NZ_JAEOAH010000051.1"/>
</dbReference>
<feature type="domain" description="Beta-lactamase class A catalytic" evidence="2">
    <location>
        <begin position="58"/>
        <end position="295"/>
    </location>
</feature>
<feature type="transmembrane region" description="Helical" evidence="1">
    <location>
        <begin position="6"/>
        <end position="26"/>
    </location>
</feature>
<dbReference type="Gene3D" id="3.40.710.10">
    <property type="entry name" value="DD-peptidase/beta-lactamase superfamily"/>
    <property type="match status" value="1"/>
</dbReference>
<dbReference type="InterPro" id="IPR012338">
    <property type="entry name" value="Beta-lactam/transpept-like"/>
</dbReference>
<dbReference type="SUPFAM" id="SSF56601">
    <property type="entry name" value="beta-lactamase/transpeptidase-like"/>
    <property type="match status" value="1"/>
</dbReference>
<reference evidence="3 4" key="1">
    <citation type="submission" date="2020-12" db="EMBL/GenBank/DDBJ databases">
        <title>YIM B01967 draft genome.</title>
        <authorList>
            <person name="Yan X."/>
        </authorList>
    </citation>
    <scope>NUCLEOTIDE SEQUENCE [LARGE SCALE GENOMIC DNA]</scope>
    <source>
        <strain evidence="3 4">YIM B01967</strain>
    </source>
</reference>
<proteinExistence type="predicted"/>
<dbReference type="GO" id="GO:0016787">
    <property type="term" value="F:hydrolase activity"/>
    <property type="evidence" value="ECO:0007669"/>
    <property type="project" value="UniProtKB-KW"/>
</dbReference>
<keyword evidence="1" id="KW-0472">Membrane</keyword>
<keyword evidence="3" id="KW-0378">Hydrolase</keyword>
<evidence type="ECO:0000313" key="3">
    <source>
        <dbReference type="EMBL" id="MBK3497135.1"/>
    </source>
</evidence>
<dbReference type="PANTHER" id="PTHR35333">
    <property type="entry name" value="BETA-LACTAMASE"/>
    <property type="match status" value="1"/>
</dbReference>
<dbReference type="Pfam" id="PF13354">
    <property type="entry name" value="Beta-lactamase2"/>
    <property type="match status" value="1"/>
</dbReference>
<dbReference type="PANTHER" id="PTHR35333:SF3">
    <property type="entry name" value="BETA-LACTAMASE-TYPE TRANSPEPTIDASE FOLD CONTAINING PROTEIN"/>
    <property type="match status" value="1"/>
</dbReference>